<dbReference type="InterPro" id="IPR019135">
    <property type="entry name" value="Polycomb_protein_VEFS-Box"/>
</dbReference>
<protein>
    <recommendedName>
        <fullName evidence="8">Polycomb protein VEFS-Box domain-containing protein</fullName>
    </recommendedName>
</protein>
<dbReference type="GeneID" id="19462149"/>
<gene>
    <name evidence="9" type="ORF">GLAREA_03093</name>
</gene>
<dbReference type="HOGENOM" id="CLU_334330_0_0_1"/>
<feature type="compositionally biased region" description="Polar residues" evidence="7">
    <location>
        <begin position="383"/>
        <end position="393"/>
    </location>
</feature>
<dbReference type="AlphaFoldDB" id="S3CPW9"/>
<dbReference type="CDD" id="cd21552">
    <property type="entry name" value="VEFS-box_ctSUZ12-like"/>
    <property type="match status" value="1"/>
</dbReference>
<dbReference type="eggNOG" id="ENOG502SDK4">
    <property type="taxonomic scope" value="Eukaryota"/>
</dbReference>
<evidence type="ECO:0000256" key="5">
    <source>
        <dbReference type="ARBA" id="ARBA00023015"/>
    </source>
</evidence>
<sequence>MGSTLSILSPSIRAPKVHGSAMPPDGHHTILQEIIPPAKRRRTEISTDEDNNYCRQPLGQVSNESRTYPKALHRSNGIDPVNFYGKPIVVGSKKVDAKTHVRKVYTGTPAQRPVPSHLTNFERALKIDLLGIISSEEADSRESLDSIISNNPVDIECDCYVSIFWRNEGRDFDLKCRHVHRYTLRLAIDRDGKIERQFLGPEDRPFVFSTKDFYVNRKLGSSRNKGIQGYGKYLETTPDFADSYRLQINIEPVGFNKYWPGLDLQPSLDGVATETSLYSNTASIFGVFDQSRALPLTSTLLGEKKRTSYELQLDISWSQANTLASHKAIESQKVSPKREETITAVPEDGFTTPSRKRKFEQTTTPDSPNVRSQRHRPEVATYNLKTLSAQAQGRSPRKQQTKTHPKDGSEQENRDGLTVSYNFGKADAADAQVRPCNVVFGLSCPFCACSNQNLQQLRLHLCNEHSKFKFSLRRSNPLRISFFVELVSNYTTSHGESQKGIQLGKPLTLFDLEKYLSGDKTWVKSRQGPQHNLRAHESSNKIIEASSSSSSGDSLRSSPDTSHYSDGQTILEPIKMTITSRKAVKVPKTRKPLFHTITKKALRPGDDLSSSDEEKDEAWLEHKHRDIIYDFSDIGFEEKEYINRWNPFITQKQYSTRTYLPQAIAEFMEKHKTWLVEKDSRKAEFVKQCETFILRGDITEGHLDELLARLKVEKNRLATKMDIDIDDELPPKPRGELDCVCGQRVALAASGVPCRGKATNNCPGRFYHRQCAAKSGREIRKKWLCDHCFDIESVTVS</sequence>
<evidence type="ECO:0000256" key="6">
    <source>
        <dbReference type="ARBA" id="ARBA00023163"/>
    </source>
</evidence>
<keyword evidence="10" id="KW-1185">Reference proteome</keyword>
<feature type="region of interest" description="Disordered" evidence="7">
    <location>
        <begin position="327"/>
        <end position="415"/>
    </location>
</feature>
<dbReference type="GO" id="GO:0031490">
    <property type="term" value="F:chromatin DNA binding"/>
    <property type="evidence" value="ECO:0007669"/>
    <property type="project" value="TreeGrafter"/>
</dbReference>
<keyword evidence="5" id="KW-0805">Transcription regulation</keyword>
<dbReference type="Proteomes" id="UP000016922">
    <property type="component" value="Unassembled WGS sequence"/>
</dbReference>
<evidence type="ECO:0000313" key="10">
    <source>
        <dbReference type="Proteomes" id="UP000016922"/>
    </source>
</evidence>
<evidence type="ECO:0000256" key="2">
    <source>
        <dbReference type="ARBA" id="ARBA00022723"/>
    </source>
</evidence>
<keyword evidence="2" id="KW-0479">Metal-binding</keyword>
<dbReference type="EMBL" id="KE145370">
    <property type="protein sequence ID" value="EPE27179.1"/>
    <property type="molecule type" value="Genomic_DNA"/>
</dbReference>
<comment type="similarity">
    <text evidence="1">Belongs to the VEFS (VRN2-EMF2-FIS2-SU(Z)12) family.</text>
</comment>
<feature type="domain" description="Polycomb protein VEFS-Box" evidence="8">
    <location>
        <begin position="593"/>
        <end position="679"/>
    </location>
</feature>
<reference evidence="9 10" key="1">
    <citation type="journal article" date="2013" name="BMC Genomics">
        <title>Genomics-driven discovery of the pneumocandin biosynthetic gene cluster in the fungus Glarea lozoyensis.</title>
        <authorList>
            <person name="Chen L."/>
            <person name="Yue Q."/>
            <person name="Zhang X."/>
            <person name="Xiang M."/>
            <person name="Wang C."/>
            <person name="Li S."/>
            <person name="Che Y."/>
            <person name="Ortiz-Lopez F.J."/>
            <person name="Bills G.F."/>
            <person name="Liu X."/>
            <person name="An Z."/>
        </authorList>
    </citation>
    <scope>NUCLEOTIDE SEQUENCE [LARGE SCALE GENOMIC DNA]</scope>
    <source>
        <strain evidence="10">ATCC 20868 / MF5171</strain>
    </source>
</reference>
<organism evidence="9 10">
    <name type="scientific">Glarea lozoyensis (strain ATCC 20868 / MF5171)</name>
    <dbReference type="NCBI Taxonomy" id="1116229"/>
    <lineage>
        <taxon>Eukaryota</taxon>
        <taxon>Fungi</taxon>
        <taxon>Dikarya</taxon>
        <taxon>Ascomycota</taxon>
        <taxon>Pezizomycotina</taxon>
        <taxon>Leotiomycetes</taxon>
        <taxon>Helotiales</taxon>
        <taxon>Helotiaceae</taxon>
        <taxon>Glarea</taxon>
    </lineage>
</organism>
<dbReference type="Pfam" id="PF09733">
    <property type="entry name" value="VEFS-Box"/>
    <property type="match status" value="1"/>
</dbReference>
<keyword evidence="4" id="KW-0862">Zinc</keyword>
<evidence type="ECO:0000259" key="8">
    <source>
        <dbReference type="Pfam" id="PF09733"/>
    </source>
</evidence>
<dbReference type="PANTHER" id="PTHR22597:SF0">
    <property type="entry name" value="POLYCOMB PROTEIN SUZ12"/>
    <property type="match status" value="1"/>
</dbReference>
<accession>S3CPW9</accession>
<dbReference type="GO" id="GO:0008270">
    <property type="term" value="F:zinc ion binding"/>
    <property type="evidence" value="ECO:0007669"/>
    <property type="project" value="UniProtKB-KW"/>
</dbReference>
<dbReference type="PANTHER" id="PTHR22597">
    <property type="entry name" value="POLYCOMB GROUP PROTEIN"/>
    <property type="match status" value="1"/>
</dbReference>
<feature type="region of interest" description="Disordered" evidence="7">
    <location>
        <begin position="526"/>
        <end position="567"/>
    </location>
</feature>
<evidence type="ECO:0000256" key="4">
    <source>
        <dbReference type="ARBA" id="ARBA00022833"/>
    </source>
</evidence>
<feature type="compositionally biased region" description="Low complexity" evidence="7">
    <location>
        <begin position="540"/>
        <end position="562"/>
    </location>
</feature>
<evidence type="ECO:0000256" key="7">
    <source>
        <dbReference type="SAM" id="MobiDB-lite"/>
    </source>
</evidence>
<evidence type="ECO:0000256" key="3">
    <source>
        <dbReference type="ARBA" id="ARBA00022771"/>
    </source>
</evidence>
<feature type="compositionally biased region" description="Polar residues" evidence="7">
    <location>
        <begin position="361"/>
        <end position="371"/>
    </location>
</feature>
<keyword evidence="6" id="KW-0804">Transcription</keyword>
<name>S3CPW9_GLAL2</name>
<evidence type="ECO:0000313" key="9">
    <source>
        <dbReference type="EMBL" id="EPE27179.1"/>
    </source>
</evidence>
<feature type="compositionally biased region" description="Basic and acidic residues" evidence="7">
    <location>
        <begin position="404"/>
        <end position="415"/>
    </location>
</feature>
<dbReference type="OrthoDB" id="166746at2759"/>
<dbReference type="GO" id="GO:0016586">
    <property type="term" value="C:RSC-type complex"/>
    <property type="evidence" value="ECO:0007669"/>
    <property type="project" value="TreeGrafter"/>
</dbReference>
<feature type="region of interest" description="Disordered" evidence="7">
    <location>
        <begin position="1"/>
        <end position="26"/>
    </location>
</feature>
<dbReference type="RefSeq" id="XP_008086369.1">
    <property type="nucleotide sequence ID" value="XM_008088178.1"/>
</dbReference>
<keyword evidence="3" id="KW-0863">Zinc-finger</keyword>
<dbReference type="KEGG" id="glz:GLAREA_03093"/>
<proteinExistence type="inferred from homology"/>
<evidence type="ECO:0000256" key="1">
    <source>
        <dbReference type="ARBA" id="ARBA00007416"/>
    </source>
</evidence>